<proteinExistence type="predicted"/>
<name>A0A9D1S603_9FIRM</name>
<organism evidence="4 5">
    <name type="scientific">Candidatus Avimonoglobus intestinipullorum</name>
    <dbReference type="NCBI Taxonomy" id="2840699"/>
    <lineage>
        <taxon>Bacteria</taxon>
        <taxon>Bacillati</taxon>
        <taxon>Bacillota</taxon>
        <taxon>Clostridia</taxon>
        <taxon>Eubacteriales</taxon>
        <taxon>Candidatus Avimonoglobus</taxon>
    </lineage>
</organism>
<dbReference type="Gene3D" id="3.40.50.300">
    <property type="entry name" value="P-loop containing nucleotide triphosphate hydrolases"/>
    <property type="match status" value="1"/>
</dbReference>
<gene>
    <name evidence="4" type="primary">spoIIIAA</name>
    <name evidence="4" type="ORF">IAB04_00450</name>
</gene>
<keyword evidence="2" id="KW-0067">ATP-binding</keyword>
<keyword evidence="1" id="KW-0547">Nucleotide-binding</keyword>
<dbReference type="EMBL" id="DVND01000012">
    <property type="protein sequence ID" value="HIU47812.1"/>
    <property type="molecule type" value="Genomic_DNA"/>
</dbReference>
<dbReference type="AlphaFoldDB" id="A0A9D1S603"/>
<dbReference type="NCBIfam" id="TIGR02858">
    <property type="entry name" value="spore_III_AA"/>
    <property type="match status" value="1"/>
</dbReference>
<dbReference type="Pfam" id="PF19568">
    <property type="entry name" value="Spore_III_AA"/>
    <property type="match status" value="1"/>
</dbReference>
<evidence type="ECO:0000256" key="2">
    <source>
        <dbReference type="ARBA" id="ARBA00022840"/>
    </source>
</evidence>
<sequence length="308" mass="34238">MLIVNNEQAYNNNQLFRYIPKKFRRALYFIEMDGLEEIRLRQGLPVMLYYTEGQFFLSPKGHLQTTAENALTAVKQDIQEGLELISGSSIYAVEHELRKGYITISGGHRVGICGTAVETEQGIGTIKDISGLNYRISRECVGISDKLMDGIMRGGEVLNTLIISPPQCGKTTLLRDIVRNISNRGRKVSLVDERSELAAMSNGYQGYDLGMSCDVLEGALKSEGMLLMLRSMSPEVVVTDELGDVRDIAAVAKIIHSGVSVISTVHCRNREELLKRPDMQKLASYFDCFITLSRRNGVGTVEEVYCAL</sequence>
<dbReference type="InterPro" id="IPR014217">
    <property type="entry name" value="Spore_III_AA"/>
</dbReference>
<dbReference type="PANTHER" id="PTHR20953">
    <property type="entry name" value="KINASE-RELATED"/>
    <property type="match status" value="1"/>
</dbReference>
<evidence type="ECO:0000313" key="5">
    <source>
        <dbReference type="Proteomes" id="UP000824111"/>
    </source>
</evidence>
<dbReference type="GO" id="GO:0005524">
    <property type="term" value="F:ATP binding"/>
    <property type="evidence" value="ECO:0007669"/>
    <property type="project" value="UniProtKB-KW"/>
</dbReference>
<dbReference type="SUPFAM" id="SSF52540">
    <property type="entry name" value="P-loop containing nucleoside triphosphate hydrolases"/>
    <property type="match status" value="1"/>
</dbReference>
<evidence type="ECO:0000256" key="1">
    <source>
        <dbReference type="ARBA" id="ARBA00022741"/>
    </source>
</evidence>
<protein>
    <submittedName>
        <fullName evidence="4">Stage III sporulation protein AA</fullName>
    </submittedName>
</protein>
<dbReference type="Proteomes" id="UP000824111">
    <property type="component" value="Unassembled WGS sequence"/>
</dbReference>
<dbReference type="InterPro" id="IPR027417">
    <property type="entry name" value="P-loop_NTPase"/>
</dbReference>
<reference evidence="4" key="1">
    <citation type="submission" date="2020-10" db="EMBL/GenBank/DDBJ databases">
        <authorList>
            <person name="Gilroy R."/>
        </authorList>
    </citation>
    <scope>NUCLEOTIDE SEQUENCE</scope>
    <source>
        <strain evidence="4">ChiSjej4B22-9803</strain>
    </source>
</reference>
<comment type="caution">
    <text evidence="4">The sequence shown here is derived from an EMBL/GenBank/DDBJ whole genome shotgun (WGS) entry which is preliminary data.</text>
</comment>
<feature type="domain" description="Stage III sporulation protein AA AAA+ ATPase" evidence="3">
    <location>
        <begin position="13"/>
        <end position="305"/>
    </location>
</feature>
<evidence type="ECO:0000259" key="3">
    <source>
        <dbReference type="Pfam" id="PF19568"/>
    </source>
</evidence>
<reference evidence="4" key="2">
    <citation type="journal article" date="2021" name="PeerJ">
        <title>Extensive microbial diversity within the chicken gut microbiome revealed by metagenomics and culture.</title>
        <authorList>
            <person name="Gilroy R."/>
            <person name="Ravi A."/>
            <person name="Getino M."/>
            <person name="Pursley I."/>
            <person name="Horton D.L."/>
            <person name="Alikhan N.F."/>
            <person name="Baker D."/>
            <person name="Gharbi K."/>
            <person name="Hall N."/>
            <person name="Watson M."/>
            <person name="Adriaenssens E.M."/>
            <person name="Foster-Nyarko E."/>
            <person name="Jarju S."/>
            <person name="Secka A."/>
            <person name="Antonio M."/>
            <person name="Oren A."/>
            <person name="Chaudhuri R.R."/>
            <person name="La Ragione R."/>
            <person name="Hildebrand F."/>
            <person name="Pallen M.J."/>
        </authorList>
    </citation>
    <scope>NUCLEOTIDE SEQUENCE</scope>
    <source>
        <strain evidence="4">ChiSjej4B22-9803</strain>
    </source>
</reference>
<dbReference type="InterPro" id="IPR045735">
    <property type="entry name" value="Spore_III_AA_AAA+_ATPase"/>
</dbReference>
<dbReference type="PANTHER" id="PTHR20953:SF3">
    <property type="entry name" value="P-LOOP CONTAINING NUCLEOSIDE TRIPHOSPHATE HYDROLASES SUPERFAMILY PROTEIN"/>
    <property type="match status" value="1"/>
</dbReference>
<evidence type="ECO:0000313" key="4">
    <source>
        <dbReference type="EMBL" id="HIU47812.1"/>
    </source>
</evidence>
<accession>A0A9D1S603</accession>